<comment type="caution">
    <text evidence="3">The sequence shown here is derived from an EMBL/GenBank/DDBJ whole genome shotgun (WGS) entry which is preliminary data.</text>
</comment>
<reference evidence="3 4" key="1">
    <citation type="submission" date="2022-10" db="EMBL/GenBank/DDBJ databases">
        <title>Luteolibacter flavescens strain MCCC 1K03193, whole genome shotgun sequencing project.</title>
        <authorList>
            <person name="Zhao G."/>
            <person name="Shen L."/>
        </authorList>
    </citation>
    <scope>NUCLEOTIDE SEQUENCE [LARGE SCALE GENOMIC DNA]</scope>
    <source>
        <strain evidence="3 4">MCCC 1K03193</strain>
    </source>
</reference>
<dbReference type="InterPro" id="IPR011990">
    <property type="entry name" value="TPR-like_helical_dom_sf"/>
</dbReference>
<evidence type="ECO:0008006" key="5">
    <source>
        <dbReference type="Google" id="ProtNLM"/>
    </source>
</evidence>
<gene>
    <name evidence="3" type="ORF">OKA04_03830</name>
</gene>
<evidence type="ECO:0000256" key="1">
    <source>
        <dbReference type="PROSITE-ProRule" id="PRU00339"/>
    </source>
</evidence>
<evidence type="ECO:0000256" key="2">
    <source>
        <dbReference type="SAM" id="MobiDB-lite"/>
    </source>
</evidence>
<protein>
    <recommendedName>
        <fullName evidence="5">Tetratricopeptide repeat protein</fullName>
    </recommendedName>
</protein>
<dbReference type="Gene3D" id="1.25.40.10">
    <property type="entry name" value="Tetratricopeptide repeat domain"/>
    <property type="match status" value="1"/>
</dbReference>
<sequence>MKLLTPWMVFATICSLILTDADARGDGAQGANARGKNAAGVSRGPGGNARPAPRSPMTGSRLNRPQARPAVRPQPAVRPTPKPQVRPGGGGAVPQRPVVRPAPIPQVRPGAGGAQRPAVRPGGNIKPMPVPARPGTKPGNVTYPRPGQRPGGGGNIIRPPGGGKPVIRPGGGNGLINKRPVVINRPNFNPRPANRPGWGNNWGNWGKWNNNRPGRPGYRPNVNITNNVNIQINNNFRRYNNWGYRPAYWGSRPWWNANHYHGWHHGSWNYGWNRRWYGHYHWNRPRPLPGYVIYDDRGSFSDGVAWGLAAWGLGNLIYNLGYQTYTNPYPAPPVQSSTGVTVINYREPITVSAGKLPPGDETADDSAEEKASAALEASRAAFKRADYLAALKAADESIAWVPGDTAVHEYRALILFALGKYGEAAGVLNPVLASGPGWDWTTMTGLYGSQTVYTEQLRRLEDYTRAAPTNAAARFLLGYHYLVCAHLDQAYEQFDQVTKLQPADTIAAQLRDLCASSISPDTGDDTTADPPVESEAPAGPVLAADQLVGTWVSDRGAQGGKVTLKLGEDGTFSWSFAKDGENTDLAGTFSIDERGLLVLESDDSQMVGEVKLPADKKLNFVLSGGPQGDPGLDFDKAL</sequence>
<dbReference type="SUPFAM" id="SSF48452">
    <property type="entry name" value="TPR-like"/>
    <property type="match status" value="1"/>
</dbReference>
<feature type="compositionally biased region" description="Low complexity" evidence="2">
    <location>
        <begin position="64"/>
        <end position="75"/>
    </location>
</feature>
<accession>A0ABT3FJV0</accession>
<proteinExistence type="predicted"/>
<keyword evidence="4" id="KW-1185">Reference proteome</keyword>
<dbReference type="InterPro" id="IPR019734">
    <property type="entry name" value="TPR_rpt"/>
</dbReference>
<evidence type="ECO:0000313" key="3">
    <source>
        <dbReference type="EMBL" id="MCW1883843.1"/>
    </source>
</evidence>
<feature type="repeat" description="TPR" evidence="1">
    <location>
        <begin position="471"/>
        <end position="504"/>
    </location>
</feature>
<feature type="region of interest" description="Disordered" evidence="2">
    <location>
        <begin position="186"/>
        <end position="205"/>
    </location>
</feature>
<evidence type="ECO:0000313" key="4">
    <source>
        <dbReference type="Proteomes" id="UP001207930"/>
    </source>
</evidence>
<dbReference type="RefSeq" id="WP_264499805.1">
    <property type="nucleotide sequence ID" value="NZ_JAPDDS010000002.1"/>
</dbReference>
<dbReference type="EMBL" id="JAPDDS010000002">
    <property type="protein sequence ID" value="MCW1883843.1"/>
    <property type="molecule type" value="Genomic_DNA"/>
</dbReference>
<feature type="compositionally biased region" description="Gly residues" evidence="2">
    <location>
        <begin position="149"/>
        <end position="174"/>
    </location>
</feature>
<name>A0ABT3FJV0_9BACT</name>
<feature type="region of interest" description="Disordered" evidence="2">
    <location>
        <begin position="518"/>
        <end position="537"/>
    </location>
</feature>
<feature type="region of interest" description="Disordered" evidence="2">
    <location>
        <begin position="26"/>
        <end position="180"/>
    </location>
</feature>
<dbReference type="PROSITE" id="PS50005">
    <property type="entry name" value="TPR"/>
    <property type="match status" value="1"/>
</dbReference>
<keyword evidence="1" id="KW-0802">TPR repeat</keyword>
<organism evidence="3 4">
    <name type="scientific">Luteolibacter flavescens</name>
    <dbReference type="NCBI Taxonomy" id="1859460"/>
    <lineage>
        <taxon>Bacteria</taxon>
        <taxon>Pseudomonadati</taxon>
        <taxon>Verrucomicrobiota</taxon>
        <taxon>Verrucomicrobiia</taxon>
        <taxon>Verrucomicrobiales</taxon>
        <taxon>Verrucomicrobiaceae</taxon>
        <taxon>Luteolibacter</taxon>
    </lineage>
</organism>
<dbReference type="Proteomes" id="UP001207930">
    <property type="component" value="Unassembled WGS sequence"/>
</dbReference>